<comment type="caution">
    <text evidence="2">The sequence shown here is derived from an EMBL/GenBank/DDBJ whole genome shotgun (WGS) entry which is preliminary data.</text>
</comment>
<accession>A0AAV3NMW2</accession>
<name>A0AAV3NMW2_LITER</name>
<feature type="region of interest" description="Disordered" evidence="1">
    <location>
        <begin position="1"/>
        <end position="35"/>
    </location>
</feature>
<gene>
    <name evidence="2" type="ORF">LIER_35196</name>
</gene>
<evidence type="ECO:0000313" key="2">
    <source>
        <dbReference type="EMBL" id="GAA0140186.1"/>
    </source>
</evidence>
<reference evidence="2 3" key="1">
    <citation type="submission" date="2024-01" db="EMBL/GenBank/DDBJ databases">
        <title>The complete chloroplast genome sequence of Lithospermum erythrorhizon: insights into the phylogenetic relationship among Boraginaceae species and the maternal lineages of purple gromwells.</title>
        <authorList>
            <person name="Okada T."/>
            <person name="Watanabe K."/>
        </authorList>
    </citation>
    <scope>NUCLEOTIDE SEQUENCE [LARGE SCALE GENOMIC DNA]</scope>
</reference>
<dbReference type="EMBL" id="BAABME010015250">
    <property type="protein sequence ID" value="GAA0140186.1"/>
    <property type="molecule type" value="Genomic_DNA"/>
</dbReference>
<keyword evidence="3" id="KW-1185">Reference proteome</keyword>
<protein>
    <submittedName>
        <fullName evidence="2">Uncharacterized protein</fullName>
    </submittedName>
</protein>
<proteinExistence type="predicted"/>
<dbReference type="Proteomes" id="UP001454036">
    <property type="component" value="Unassembled WGS sequence"/>
</dbReference>
<sequence length="507" mass="55905">MVPEEKNLRSRDDDQVQHSSTDEGKGMYVLPTWDNPGKNRNLNSISTMRVASTEILVSLIRENKEGRNIDSHHVGVENIDGIGVDPEWVTENIEVEKPNVKDTFDDASFKSARSHSSVDPTVVVNPTIESNKVDYSKKNQDDDDVVVVSSTASRRRTRTSVTALEKKRVALGIGGDMGESVEPIDLEDLEELIEKKKVAKKGKSKTKMPCSEELKGGSMPKKMKRVVISEPSQGRNKDNFIVDDVEVSEKEDATCLARRKSKLKMKLNDDQNRINNRRIAKVVEDMDTEGMNALVGDIGPHWPSIVREFICNLSEDIVDSSSSMFHKVKLMGHVFNFSPTLINKHYERQNDGVTGSTLKLNDIIKTLTGGVLTEWPIKGQFHASVLSLKYAVMHKVAIANLDDPGEHEKPLTITVKLMYRKRVVDVGVKGVEQSAVVPEGEAAALLIKAYEEEQKTIVPLVVNDSVGTNNKAALADVAEPVVDLPTVNAPTSDAAEVLDDSSVSCVN</sequence>
<organism evidence="2 3">
    <name type="scientific">Lithospermum erythrorhizon</name>
    <name type="common">Purple gromwell</name>
    <name type="synonym">Lithospermum officinale var. erythrorhizon</name>
    <dbReference type="NCBI Taxonomy" id="34254"/>
    <lineage>
        <taxon>Eukaryota</taxon>
        <taxon>Viridiplantae</taxon>
        <taxon>Streptophyta</taxon>
        <taxon>Embryophyta</taxon>
        <taxon>Tracheophyta</taxon>
        <taxon>Spermatophyta</taxon>
        <taxon>Magnoliopsida</taxon>
        <taxon>eudicotyledons</taxon>
        <taxon>Gunneridae</taxon>
        <taxon>Pentapetalae</taxon>
        <taxon>asterids</taxon>
        <taxon>lamiids</taxon>
        <taxon>Boraginales</taxon>
        <taxon>Boraginaceae</taxon>
        <taxon>Boraginoideae</taxon>
        <taxon>Lithospermeae</taxon>
        <taxon>Lithospermum</taxon>
    </lineage>
</organism>
<dbReference type="AlphaFoldDB" id="A0AAV3NMW2"/>
<evidence type="ECO:0000256" key="1">
    <source>
        <dbReference type="SAM" id="MobiDB-lite"/>
    </source>
</evidence>
<feature type="compositionally biased region" description="Basic and acidic residues" evidence="1">
    <location>
        <begin position="1"/>
        <end position="25"/>
    </location>
</feature>
<evidence type="ECO:0000313" key="3">
    <source>
        <dbReference type="Proteomes" id="UP001454036"/>
    </source>
</evidence>